<organism evidence="1">
    <name type="scientific">virus sp. ctPYc18</name>
    <dbReference type="NCBI Taxonomy" id="2828251"/>
    <lineage>
        <taxon>Viruses</taxon>
    </lineage>
</organism>
<protein>
    <submittedName>
        <fullName evidence="1">Uncharacterized protein</fullName>
    </submittedName>
</protein>
<reference evidence="1" key="1">
    <citation type="journal article" date="2021" name="Proc. Natl. Acad. Sci. U.S.A.">
        <title>A Catalog of Tens of Thousands of Viruses from Human Metagenomes Reveals Hidden Associations with Chronic Diseases.</title>
        <authorList>
            <person name="Tisza M.J."/>
            <person name="Buck C.B."/>
        </authorList>
    </citation>
    <scope>NUCLEOTIDE SEQUENCE</scope>
    <source>
        <strain evidence="1">CtPYc18</strain>
    </source>
</reference>
<sequence length="33" mass="3599">METNTFWLFCTITSCSSPLRGEVACGNCVSLMP</sequence>
<dbReference type="EMBL" id="BK059092">
    <property type="protein sequence ID" value="DAE29041.1"/>
    <property type="molecule type" value="Genomic_DNA"/>
</dbReference>
<accession>A0A8S5RD83</accession>
<name>A0A8S5RD83_9VIRU</name>
<proteinExistence type="predicted"/>
<evidence type="ECO:0000313" key="1">
    <source>
        <dbReference type="EMBL" id="DAE29041.1"/>
    </source>
</evidence>